<accession>A0A517S9R6</accession>
<keyword evidence="5" id="KW-1185">Reference proteome</keyword>
<sequence length="211" mass="23697">MRIIAGEFRHRVLLSNPGETTRPITDRVKESLFARLEHELPGKRVADIFSGTGTIGFEAISRGAATAVFIDADRKAFELLRENVSKLKIAERTLCWMTNAIRCGYRPKNAGRFTPFDVIFFDPPYKMADDIRPGEPIYKALERLARPDVSADDALLVLRVPEYATYELPPAWKTEWQLTMSNMLLDVCRKQPVAAPSPDDGPSTEEEPATS</sequence>
<dbReference type="EC" id="2.1.1.171" evidence="4"/>
<feature type="region of interest" description="Disordered" evidence="3">
    <location>
        <begin position="192"/>
        <end position="211"/>
    </location>
</feature>
<reference evidence="4 5" key="1">
    <citation type="submission" date="2019-02" db="EMBL/GenBank/DDBJ databases">
        <title>Deep-cultivation of Planctomycetes and their phenomic and genomic characterization uncovers novel biology.</title>
        <authorList>
            <person name="Wiegand S."/>
            <person name="Jogler M."/>
            <person name="Boedeker C."/>
            <person name="Pinto D."/>
            <person name="Vollmers J."/>
            <person name="Rivas-Marin E."/>
            <person name="Kohn T."/>
            <person name="Peeters S.H."/>
            <person name="Heuer A."/>
            <person name="Rast P."/>
            <person name="Oberbeckmann S."/>
            <person name="Bunk B."/>
            <person name="Jeske O."/>
            <person name="Meyerdierks A."/>
            <person name="Storesund J.E."/>
            <person name="Kallscheuer N."/>
            <person name="Luecker S."/>
            <person name="Lage O.M."/>
            <person name="Pohl T."/>
            <person name="Merkel B.J."/>
            <person name="Hornburger P."/>
            <person name="Mueller R.-W."/>
            <person name="Bruemmer F."/>
            <person name="Labrenz M."/>
            <person name="Spormann A.M."/>
            <person name="Op den Camp H."/>
            <person name="Overmann J."/>
            <person name="Amann R."/>
            <person name="Jetten M.S.M."/>
            <person name="Mascher T."/>
            <person name="Medema M.H."/>
            <person name="Devos D.P."/>
            <person name="Kaster A.-K."/>
            <person name="Ovreas L."/>
            <person name="Rohde M."/>
            <person name="Galperin M.Y."/>
            <person name="Jogler C."/>
        </authorList>
    </citation>
    <scope>NUCLEOTIDE SEQUENCE [LARGE SCALE GENOMIC DNA]</scope>
    <source>
        <strain evidence="4 5">Pan44</strain>
    </source>
</reference>
<evidence type="ECO:0000256" key="1">
    <source>
        <dbReference type="ARBA" id="ARBA00022603"/>
    </source>
</evidence>
<dbReference type="PANTHER" id="PTHR43542:SF1">
    <property type="entry name" value="METHYLTRANSFERASE"/>
    <property type="match status" value="1"/>
</dbReference>
<keyword evidence="2 4" id="KW-0808">Transferase</keyword>
<dbReference type="InterPro" id="IPR002052">
    <property type="entry name" value="DNA_methylase_N6_adenine_CS"/>
</dbReference>
<proteinExistence type="predicted"/>
<dbReference type="Proteomes" id="UP000315700">
    <property type="component" value="Chromosome"/>
</dbReference>
<dbReference type="GO" id="GO:0052913">
    <property type="term" value="F:16S rRNA (guanine(966)-N(2))-methyltransferase activity"/>
    <property type="evidence" value="ECO:0007669"/>
    <property type="project" value="UniProtKB-EC"/>
</dbReference>
<evidence type="ECO:0000256" key="2">
    <source>
        <dbReference type="ARBA" id="ARBA00022679"/>
    </source>
</evidence>
<dbReference type="EMBL" id="CP036271">
    <property type="protein sequence ID" value="QDT52875.1"/>
    <property type="molecule type" value="Genomic_DNA"/>
</dbReference>
<dbReference type="FunCoup" id="A0A517S9R6">
    <property type="interactions" value="318"/>
</dbReference>
<dbReference type="PANTHER" id="PTHR43542">
    <property type="entry name" value="METHYLTRANSFERASE"/>
    <property type="match status" value="1"/>
</dbReference>
<dbReference type="SUPFAM" id="SSF53335">
    <property type="entry name" value="S-adenosyl-L-methionine-dependent methyltransferases"/>
    <property type="match status" value="1"/>
</dbReference>
<dbReference type="GO" id="GO:0003676">
    <property type="term" value="F:nucleic acid binding"/>
    <property type="evidence" value="ECO:0007669"/>
    <property type="project" value="InterPro"/>
</dbReference>
<evidence type="ECO:0000313" key="4">
    <source>
        <dbReference type="EMBL" id="QDT52875.1"/>
    </source>
</evidence>
<dbReference type="OrthoDB" id="9803017at2"/>
<dbReference type="RefSeq" id="WP_145027599.1">
    <property type="nucleotide sequence ID" value="NZ_CP036271.1"/>
</dbReference>
<evidence type="ECO:0000313" key="5">
    <source>
        <dbReference type="Proteomes" id="UP000315700"/>
    </source>
</evidence>
<dbReference type="AlphaFoldDB" id="A0A517S9R6"/>
<dbReference type="KEGG" id="ccos:Pan44_08880"/>
<name>A0A517S9R6_9PLAN</name>
<dbReference type="InterPro" id="IPR029063">
    <property type="entry name" value="SAM-dependent_MTases_sf"/>
</dbReference>
<dbReference type="Gene3D" id="3.40.50.150">
    <property type="entry name" value="Vaccinia Virus protein VP39"/>
    <property type="match status" value="1"/>
</dbReference>
<dbReference type="CDD" id="cd02440">
    <property type="entry name" value="AdoMet_MTases"/>
    <property type="match status" value="1"/>
</dbReference>
<dbReference type="PROSITE" id="PS00092">
    <property type="entry name" value="N6_MTASE"/>
    <property type="match status" value="1"/>
</dbReference>
<dbReference type="InterPro" id="IPR004398">
    <property type="entry name" value="RNA_MeTrfase_RsmD"/>
</dbReference>
<dbReference type="InParanoid" id="A0A517S9R6"/>
<organism evidence="4 5">
    <name type="scientific">Caulifigura coniformis</name>
    <dbReference type="NCBI Taxonomy" id="2527983"/>
    <lineage>
        <taxon>Bacteria</taxon>
        <taxon>Pseudomonadati</taxon>
        <taxon>Planctomycetota</taxon>
        <taxon>Planctomycetia</taxon>
        <taxon>Planctomycetales</taxon>
        <taxon>Planctomycetaceae</taxon>
        <taxon>Caulifigura</taxon>
    </lineage>
</organism>
<protein>
    <submittedName>
        <fullName evidence="4">Ribosomal RNA small subunit methyltransferase D</fullName>
        <ecNumber evidence="4">2.1.1.171</ecNumber>
    </submittedName>
</protein>
<gene>
    <name evidence="4" type="primary">rsmD</name>
    <name evidence="4" type="ORF">Pan44_08880</name>
</gene>
<dbReference type="Pfam" id="PF03602">
    <property type="entry name" value="Cons_hypoth95"/>
    <property type="match status" value="1"/>
</dbReference>
<keyword evidence="1 4" id="KW-0489">Methyltransferase</keyword>
<evidence type="ECO:0000256" key="3">
    <source>
        <dbReference type="SAM" id="MobiDB-lite"/>
    </source>
</evidence>
<feature type="compositionally biased region" description="Acidic residues" evidence="3">
    <location>
        <begin position="202"/>
        <end position="211"/>
    </location>
</feature>